<dbReference type="Gene3D" id="3.40.1380.10">
    <property type="match status" value="1"/>
</dbReference>
<sequence length="287" mass="31670">MSGLKEIRNRISSVSSTMQITNAMKMVSAAKLKKAQDSISATLPYSNKLSGLIQNISTSGESLDSPFFIQRSIKKILVVAITSNKGLCGGFNSNVIKEVSRLIETKYLSKKVEIICIGKKGGDILSKKNNVIDSFNSVYDEFSYENVKKIAELFMEKFSNESYDEIILVYNHSKNAASQHLTIEPYLPIEEDAEESTAQASRDYIFEPSQSEILNELIPKALVVQLFKAISDSIAGEHGARMTAMHKATDNASEIRDQLKLTYNKARQAAITNEILEIVGGAEALNS</sequence>
<dbReference type="GO" id="GO:0045259">
    <property type="term" value="C:proton-transporting ATP synthase complex"/>
    <property type="evidence" value="ECO:0007669"/>
    <property type="project" value="UniProtKB-KW"/>
</dbReference>
<dbReference type="NCBIfam" id="TIGR01146">
    <property type="entry name" value="ATPsyn_F1gamma"/>
    <property type="match status" value="1"/>
</dbReference>
<proteinExistence type="inferred from homology"/>
<comment type="subcellular location">
    <subcellularLocation>
        <location evidence="1">Membrane</location>
        <topology evidence="1">Peripheral membrane protein</topology>
    </subcellularLocation>
</comment>
<keyword evidence="3" id="KW-0813">Transport</keyword>
<dbReference type="GO" id="GO:0046933">
    <property type="term" value="F:proton-transporting ATP synthase activity, rotational mechanism"/>
    <property type="evidence" value="ECO:0007669"/>
    <property type="project" value="InterPro"/>
</dbReference>
<keyword evidence="5" id="KW-0406">Ion transport</keyword>
<evidence type="ECO:0000256" key="5">
    <source>
        <dbReference type="ARBA" id="ARBA00023065"/>
    </source>
</evidence>
<keyword evidence="7" id="KW-0139">CF(1)</keyword>
<dbReference type="CDD" id="cd12151">
    <property type="entry name" value="F1-ATPase_gamma"/>
    <property type="match status" value="1"/>
</dbReference>
<dbReference type="PROSITE" id="PS00153">
    <property type="entry name" value="ATPASE_GAMMA"/>
    <property type="match status" value="1"/>
</dbReference>
<name>A0A381Q2R1_9ZZZZ</name>
<gene>
    <name evidence="9" type="ORF">METZ01_LOCUS26475</name>
</gene>
<dbReference type="SUPFAM" id="SSF52943">
    <property type="entry name" value="ATP synthase (F1-ATPase), gamma subunit"/>
    <property type="match status" value="1"/>
</dbReference>
<dbReference type="PRINTS" id="PR00126">
    <property type="entry name" value="ATPASEGAMMA"/>
</dbReference>
<accession>A0A381Q2R1</accession>
<evidence type="ECO:0000256" key="3">
    <source>
        <dbReference type="ARBA" id="ARBA00022448"/>
    </source>
</evidence>
<evidence type="ECO:0000256" key="1">
    <source>
        <dbReference type="ARBA" id="ARBA00004170"/>
    </source>
</evidence>
<evidence type="ECO:0000256" key="7">
    <source>
        <dbReference type="ARBA" id="ARBA00023196"/>
    </source>
</evidence>
<dbReference type="HAMAP" id="MF_00815">
    <property type="entry name" value="ATP_synth_gamma_bact"/>
    <property type="match status" value="1"/>
</dbReference>
<evidence type="ECO:0008006" key="10">
    <source>
        <dbReference type="Google" id="ProtNLM"/>
    </source>
</evidence>
<comment type="similarity">
    <text evidence="2">Belongs to the ATPase gamma chain family.</text>
</comment>
<keyword evidence="6" id="KW-0472">Membrane</keyword>
<dbReference type="InterPro" id="IPR035968">
    <property type="entry name" value="ATP_synth_F1_ATPase_gsu"/>
</dbReference>
<evidence type="ECO:0000256" key="6">
    <source>
        <dbReference type="ARBA" id="ARBA00023136"/>
    </source>
</evidence>
<organism evidence="9">
    <name type="scientific">marine metagenome</name>
    <dbReference type="NCBI Taxonomy" id="408172"/>
    <lineage>
        <taxon>unclassified sequences</taxon>
        <taxon>metagenomes</taxon>
        <taxon>ecological metagenomes</taxon>
    </lineage>
</organism>
<dbReference type="Gene3D" id="1.10.287.80">
    <property type="entry name" value="ATP synthase, gamma subunit, helix hairpin domain"/>
    <property type="match status" value="1"/>
</dbReference>
<dbReference type="AlphaFoldDB" id="A0A381Q2R1"/>
<reference evidence="9" key="1">
    <citation type="submission" date="2018-05" db="EMBL/GenBank/DDBJ databases">
        <authorList>
            <person name="Lanie J.A."/>
            <person name="Ng W.-L."/>
            <person name="Kazmierczak K.M."/>
            <person name="Andrzejewski T.M."/>
            <person name="Davidsen T.M."/>
            <person name="Wayne K.J."/>
            <person name="Tettelin H."/>
            <person name="Glass J.I."/>
            <person name="Rusch D."/>
            <person name="Podicherti R."/>
            <person name="Tsui H.-C.T."/>
            <person name="Winkler M.E."/>
        </authorList>
    </citation>
    <scope>NUCLEOTIDE SEQUENCE</scope>
</reference>
<dbReference type="InterPro" id="IPR000131">
    <property type="entry name" value="ATP_synth_F1_gsu"/>
</dbReference>
<protein>
    <recommendedName>
        <fullName evidence="10">F-ATPase gamma subunit</fullName>
    </recommendedName>
</protein>
<evidence type="ECO:0000256" key="4">
    <source>
        <dbReference type="ARBA" id="ARBA00022781"/>
    </source>
</evidence>
<evidence type="ECO:0000256" key="2">
    <source>
        <dbReference type="ARBA" id="ARBA00007681"/>
    </source>
</evidence>
<evidence type="ECO:0000256" key="8">
    <source>
        <dbReference type="ARBA" id="ARBA00023310"/>
    </source>
</evidence>
<evidence type="ECO:0000313" key="9">
    <source>
        <dbReference type="EMBL" id="SUZ73621.1"/>
    </source>
</evidence>
<dbReference type="InterPro" id="IPR023632">
    <property type="entry name" value="ATP_synth_F1_gsu_CS"/>
</dbReference>
<dbReference type="PANTHER" id="PTHR11693:SF22">
    <property type="entry name" value="ATP SYNTHASE SUBUNIT GAMMA, MITOCHONDRIAL"/>
    <property type="match status" value="1"/>
</dbReference>
<dbReference type="PANTHER" id="PTHR11693">
    <property type="entry name" value="ATP SYNTHASE GAMMA CHAIN"/>
    <property type="match status" value="1"/>
</dbReference>
<dbReference type="Pfam" id="PF00231">
    <property type="entry name" value="ATP-synt"/>
    <property type="match status" value="1"/>
</dbReference>
<keyword evidence="8" id="KW-0066">ATP synthesis</keyword>
<dbReference type="EMBL" id="UINC01001184">
    <property type="protein sequence ID" value="SUZ73621.1"/>
    <property type="molecule type" value="Genomic_DNA"/>
</dbReference>
<keyword evidence="4" id="KW-0375">Hydrogen ion transport</keyword>